<feature type="compositionally biased region" description="Low complexity" evidence="12">
    <location>
        <begin position="1"/>
        <end position="11"/>
    </location>
</feature>
<feature type="domain" description="C2H2-type" evidence="13">
    <location>
        <begin position="265"/>
        <end position="292"/>
    </location>
</feature>
<dbReference type="GO" id="GO:0005634">
    <property type="term" value="C:nucleus"/>
    <property type="evidence" value="ECO:0007669"/>
    <property type="project" value="UniProtKB-SubCell"/>
</dbReference>
<evidence type="ECO:0000313" key="15">
    <source>
        <dbReference type="RefSeq" id="XP_008304154.1"/>
    </source>
</evidence>
<dbReference type="GO" id="GO:0008270">
    <property type="term" value="F:zinc ion binding"/>
    <property type="evidence" value="ECO:0007669"/>
    <property type="project" value="UniProtKB-KW"/>
</dbReference>
<feature type="region of interest" description="Disordered" evidence="12">
    <location>
        <begin position="114"/>
        <end position="150"/>
    </location>
</feature>
<evidence type="ECO:0000313" key="14">
    <source>
        <dbReference type="Proteomes" id="UP000694891"/>
    </source>
</evidence>
<feature type="region of interest" description="Disordered" evidence="12">
    <location>
        <begin position="567"/>
        <end position="619"/>
    </location>
</feature>
<evidence type="ECO:0000256" key="5">
    <source>
        <dbReference type="ARBA" id="ARBA00022771"/>
    </source>
</evidence>
<protein>
    <submittedName>
        <fullName evidence="15">Paternally-expressed gene 3 protein-like</fullName>
    </submittedName>
</protein>
<dbReference type="FunFam" id="3.30.160.60:FF:001442">
    <property type="entry name" value="zinc finger protein 696"/>
    <property type="match status" value="1"/>
</dbReference>
<dbReference type="Gene3D" id="3.30.160.60">
    <property type="entry name" value="Classic Zinc Finger"/>
    <property type="match status" value="7"/>
</dbReference>
<evidence type="ECO:0000256" key="10">
    <source>
        <dbReference type="ARBA" id="ARBA00023242"/>
    </source>
</evidence>
<dbReference type="PANTHER" id="PTHR16515">
    <property type="entry name" value="PR DOMAIN ZINC FINGER PROTEIN"/>
    <property type="match status" value="1"/>
</dbReference>
<dbReference type="InterPro" id="IPR013087">
    <property type="entry name" value="Znf_C2H2_type"/>
</dbReference>
<dbReference type="Pfam" id="PF00096">
    <property type="entry name" value="zf-C2H2"/>
    <property type="match status" value="6"/>
</dbReference>
<feature type="domain" description="C2H2-type" evidence="13">
    <location>
        <begin position="699"/>
        <end position="726"/>
    </location>
</feature>
<dbReference type="SUPFAM" id="SSF57667">
    <property type="entry name" value="beta-beta-alpha zinc fingers"/>
    <property type="match status" value="5"/>
</dbReference>
<keyword evidence="8" id="KW-0238">DNA-binding</keyword>
<evidence type="ECO:0000256" key="1">
    <source>
        <dbReference type="ARBA" id="ARBA00004123"/>
    </source>
</evidence>
<feature type="region of interest" description="Disordered" evidence="12">
    <location>
        <begin position="375"/>
        <end position="400"/>
    </location>
</feature>
<dbReference type="InterPro" id="IPR050331">
    <property type="entry name" value="Zinc_finger"/>
</dbReference>
<keyword evidence="3" id="KW-0479">Metal-binding</keyword>
<evidence type="ECO:0000256" key="4">
    <source>
        <dbReference type="ARBA" id="ARBA00022737"/>
    </source>
</evidence>
<dbReference type="FunFam" id="3.30.160.60:FF:000446">
    <property type="entry name" value="Zinc finger protein"/>
    <property type="match status" value="1"/>
</dbReference>
<keyword evidence="14" id="KW-1185">Reference proteome</keyword>
<feature type="compositionally biased region" description="Acidic residues" evidence="12">
    <location>
        <begin position="534"/>
        <end position="545"/>
    </location>
</feature>
<sequence>MSAGPQMFPSSPSFPPGPAEGFGGVDPLSSPLSEMDTLRMFVNERLTAAVDDILGVFGKTVARYREQIDQQRRQLDSLVAGEGRWSRAADSLQSSSWIKTCPEHQILSVQLLQTSSTDETDAGTSAAQIKTEDGGEDCGGTEPRNHFDPAAGLEAASDSRLLADGSDTEDSGDYWRDAAELWKPEESAETESSGKDVKSCTDLPQQHKQLPTEFSCKVCSESFQRMSYLLNHSAAHLRDCGVCGKHLERAESLKLHLKVHRESSFRCSVCGQSFTLRGNLRTHMRIHSGERPYACTVCGKSFGRRATLVRHVRSHTGEKPFTCTYCGHGFVEKGNLTVHLRTHTGERPYWCSVCDRRFSQLSCFYKHPCQRRGLISAPRTPNTSLPRSSRRRQTTTTSPSMRAQLNPEVYLVNKPPDRDASEIRVQLLVEAPLRSGSPPQSAAEMSKIEMLRLLINQRLTAAAEEIFGVFGRTIAEYEEEISRSKLEIDRQRRLLDLSRQPRISLQVDGAALSEQQDWSSSVDMNDDPAHIKEEDDEDLWSDQQDDGPQASENDDVNFVLFQSGGATQRQDNGHQTSSLPKFPSQDLEDLELDPQPGTSAQQSCSDLNEDEPEASDVAAGNGDCVELDAQLPEVVDSYICTICGRAFAQRGHWAKHVQVHRKIETKVDKSYTCDICGKRLTRFDGYQKHLRIHTGEKPYSCDECGRRFSDNSNYKRHIRTHKVQKPQQS</sequence>
<dbReference type="AlphaFoldDB" id="A0A9Y4NVC9"/>
<feature type="compositionally biased region" description="Polar residues" evidence="12">
    <location>
        <begin position="567"/>
        <end position="579"/>
    </location>
</feature>
<dbReference type="GeneID" id="103375616"/>
<feature type="domain" description="C2H2-type" evidence="13">
    <location>
        <begin position="321"/>
        <end position="348"/>
    </location>
</feature>
<dbReference type="InterPro" id="IPR036236">
    <property type="entry name" value="Znf_C2H2_sf"/>
</dbReference>
<keyword evidence="9" id="KW-0804">Transcription</keyword>
<comment type="similarity">
    <text evidence="2">Belongs to the krueppel C2H2-type zinc-finger protein family.</text>
</comment>
<keyword evidence="10" id="KW-0539">Nucleus</keyword>
<dbReference type="PANTHER" id="PTHR16515:SF49">
    <property type="entry name" value="GASTRULA ZINC FINGER PROTEIN XLCGF49.1-LIKE-RELATED"/>
    <property type="match status" value="1"/>
</dbReference>
<dbReference type="SMART" id="SM00355">
    <property type="entry name" value="ZnF_C2H2"/>
    <property type="match status" value="8"/>
</dbReference>
<organism evidence="14 15">
    <name type="scientific">Stegastes partitus</name>
    <name type="common">bicolor damselfish</name>
    <dbReference type="NCBI Taxonomy" id="144197"/>
    <lineage>
        <taxon>Eukaryota</taxon>
        <taxon>Metazoa</taxon>
        <taxon>Chordata</taxon>
        <taxon>Craniata</taxon>
        <taxon>Vertebrata</taxon>
        <taxon>Euteleostomi</taxon>
        <taxon>Actinopterygii</taxon>
        <taxon>Neopterygii</taxon>
        <taxon>Teleostei</taxon>
        <taxon>Neoteleostei</taxon>
        <taxon>Acanthomorphata</taxon>
        <taxon>Ovalentaria</taxon>
        <taxon>Pomacentridae</taxon>
        <taxon>Stegastes</taxon>
    </lineage>
</organism>
<evidence type="ECO:0000256" key="2">
    <source>
        <dbReference type="ARBA" id="ARBA00006991"/>
    </source>
</evidence>
<dbReference type="PROSITE" id="PS50157">
    <property type="entry name" value="ZINC_FINGER_C2H2_2"/>
    <property type="match status" value="8"/>
</dbReference>
<accession>A0A9Y4NVC9</accession>
<dbReference type="FunFam" id="3.30.160.60:FF:002343">
    <property type="entry name" value="Zinc finger protein 33A"/>
    <property type="match status" value="1"/>
</dbReference>
<dbReference type="Proteomes" id="UP000694891">
    <property type="component" value="Unplaced"/>
</dbReference>
<reference evidence="15" key="1">
    <citation type="submission" date="2025-08" db="UniProtKB">
        <authorList>
            <consortium name="RefSeq"/>
        </authorList>
    </citation>
    <scope>IDENTIFICATION</scope>
</reference>
<dbReference type="GO" id="GO:0003677">
    <property type="term" value="F:DNA binding"/>
    <property type="evidence" value="ECO:0007669"/>
    <property type="project" value="UniProtKB-KW"/>
</dbReference>
<comment type="subcellular location">
    <subcellularLocation>
        <location evidence="1">Nucleus</location>
    </subcellularLocation>
</comment>
<proteinExistence type="inferred from homology"/>
<evidence type="ECO:0000256" key="3">
    <source>
        <dbReference type="ARBA" id="ARBA00022723"/>
    </source>
</evidence>
<feature type="compositionally biased region" description="Polar residues" evidence="12">
    <location>
        <begin position="114"/>
        <end position="128"/>
    </location>
</feature>
<dbReference type="FunFam" id="3.30.160.60:FF:000384">
    <property type="entry name" value="Zinc finger protein 550"/>
    <property type="match status" value="1"/>
</dbReference>
<dbReference type="FunFam" id="3.30.160.60:FF:000646">
    <property type="entry name" value="Myeloid zinc finger 1"/>
    <property type="match status" value="1"/>
</dbReference>
<feature type="domain" description="C2H2-type" evidence="13">
    <location>
        <begin position="238"/>
        <end position="265"/>
    </location>
</feature>
<feature type="domain" description="C2H2-type" evidence="13">
    <location>
        <begin position="671"/>
        <end position="698"/>
    </location>
</feature>
<evidence type="ECO:0000259" key="13">
    <source>
        <dbReference type="PROSITE" id="PS50157"/>
    </source>
</evidence>
<dbReference type="GO" id="GO:0010468">
    <property type="term" value="P:regulation of gene expression"/>
    <property type="evidence" value="ECO:0007669"/>
    <property type="project" value="TreeGrafter"/>
</dbReference>
<dbReference type="RefSeq" id="XP_008304154.1">
    <property type="nucleotide sequence ID" value="XM_008305932.1"/>
</dbReference>
<keyword evidence="5 11" id="KW-0863">Zinc-finger</keyword>
<feature type="domain" description="C2H2-type" evidence="13">
    <location>
        <begin position="293"/>
        <end position="320"/>
    </location>
</feature>
<evidence type="ECO:0000256" key="7">
    <source>
        <dbReference type="ARBA" id="ARBA00023015"/>
    </source>
</evidence>
<feature type="compositionally biased region" description="Polar residues" evidence="12">
    <location>
        <begin position="513"/>
        <end position="523"/>
    </location>
</feature>
<dbReference type="FunFam" id="3.30.160.60:FF:000925">
    <property type="entry name" value="Zinc finger protein 668"/>
    <property type="match status" value="1"/>
</dbReference>
<evidence type="ECO:0000256" key="11">
    <source>
        <dbReference type="PROSITE-ProRule" id="PRU00042"/>
    </source>
</evidence>
<evidence type="ECO:0000256" key="6">
    <source>
        <dbReference type="ARBA" id="ARBA00022833"/>
    </source>
</evidence>
<keyword evidence="6" id="KW-0862">Zinc</keyword>
<feature type="domain" description="C2H2-type" evidence="13">
    <location>
        <begin position="214"/>
        <end position="236"/>
    </location>
</feature>
<feature type="region of interest" description="Disordered" evidence="12">
    <location>
        <begin position="1"/>
        <end position="29"/>
    </location>
</feature>
<name>A0A9Y4NVC9_9TELE</name>
<feature type="compositionally biased region" description="Polar residues" evidence="12">
    <location>
        <begin position="596"/>
        <end position="606"/>
    </location>
</feature>
<keyword evidence="7" id="KW-0805">Transcription regulation</keyword>
<feature type="domain" description="C2H2-type" evidence="13">
    <location>
        <begin position="638"/>
        <end position="665"/>
    </location>
</feature>
<feature type="region of interest" description="Disordered" evidence="12">
    <location>
        <begin position="512"/>
        <end position="553"/>
    </location>
</feature>
<evidence type="ECO:0000256" key="12">
    <source>
        <dbReference type="SAM" id="MobiDB-lite"/>
    </source>
</evidence>
<gene>
    <name evidence="15" type="primary">LOC103375616</name>
</gene>
<dbReference type="PROSITE" id="PS00028">
    <property type="entry name" value="ZINC_FINGER_C2H2_1"/>
    <property type="match status" value="7"/>
</dbReference>
<evidence type="ECO:0000256" key="9">
    <source>
        <dbReference type="ARBA" id="ARBA00023163"/>
    </source>
</evidence>
<evidence type="ECO:0000256" key="8">
    <source>
        <dbReference type="ARBA" id="ARBA00023125"/>
    </source>
</evidence>
<keyword evidence="4" id="KW-0677">Repeat</keyword>